<evidence type="ECO:0000313" key="1">
    <source>
        <dbReference type="EMBL" id="PKV90971.1"/>
    </source>
</evidence>
<reference evidence="1 2" key="1">
    <citation type="submission" date="2017-12" db="EMBL/GenBank/DDBJ databases">
        <title>Sequencing the genomes of 1000 Actinobacteria strains.</title>
        <authorList>
            <person name="Klenk H.-P."/>
        </authorList>
    </citation>
    <scope>NUCLEOTIDE SEQUENCE [LARGE SCALE GENOMIC DNA]</scope>
    <source>
        <strain evidence="1 2">DSM 45165</strain>
    </source>
</reference>
<name>A0A2N3WAT2_9PSEU</name>
<gene>
    <name evidence="1" type="ORF">ATK30_1729</name>
</gene>
<organism evidence="1 2">
    <name type="scientific">Amycolatopsis echigonensis</name>
    <dbReference type="NCBI Taxonomy" id="2576905"/>
    <lineage>
        <taxon>Bacteria</taxon>
        <taxon>Bacillati</taxon>
        <taxon>Actinomycetota</taxon>
        <taxon>Actinomycetes</taxon>
        <taxon>Pseudonocardiales</taxon>
        <taxon>Pseudonocardiaceae</taxon>
        <taxon>Amycolatopsis</taxon>
    </lineage>
</organism>
<comment type="caution">
    <text evidence="1">The sequence shown here is derived from an EMBL/GenBank/DDBJ whole genome shotgun (WGS) entry which is preliminary data.</text>
</comment>
<keyword evidence="2" id="KW-1185">Reference proteome</keyword>
<protein>
    <submittedName>
        <fullName evidence="1">Uncharacterized protein</fullName>
    </submittedName>
</protein>
<accession>A0A2N3WAT2</accession>
<sequence length="68" mass="7106">MTAEPAGWPGLRRPGSRLSGAFLDLKREAGDPSYDRMRTELGAVASKSALSAATRVAQCAGQERSKGG</sequence>
<dbReference type="EMBL" id="PJMY01000003">
    <property type="protein sequence ID" value="PKV90971.1"/>
    <property type="molecule type" value="Genomic_DNA"/>
</dbReference>
<proteinExistence type="predicted"/>
<dbReference type="Proteomes" id="UP000233750">
    <property type="component" value="Unassembled WGS sequence"/>
</dbReference>
<evidence type="ECO:0000313" key="2">
    <source>
        <dbReference type="Proteomes" id="UP000233750"/>
    </source>
</evidence>
<dbReference type="AlphaFoldDB" id="A0A2N3WAT2"/>